<evidence type="ECO:0000256" key="1">
    <source>
        <dbReference type="ARBA" id="ARBA00004571"/>
    </source>
</evidence>
<dbReference type="Gene3D" id="2.40.170.20">
    <property type="entry name" value="TonB-dependent receptor, beta-barrel domain"/>
    <property type="match status" value="1"/>
</dbReference>
<dbReference type="InterPro" id="IPR037066">
    <property type="entry name" value="Plug_dom_sf"/>
</dbReference>
<dbReference type="Gene3D" id="2.170.130.10">
    <property type="entry name" value="TonB-dependent receptor, plug domain"/>
    <property type="match status" value="1"/>
</dbReference>
<evidence type="ECO:0000256" key="8">
    <source>
        <dbReference type="PROSITE-ProRule" id="PRU01360"/>
    </source>
</evidence>
<dbReference type="GO" id="GO:0009279">
    <property type="term" value="C:cell outer membrane"/>
    <property type="evidence" value="ECO:0007669"/>
    <property type="project" value="UniProtKB-SubCell"/>
</dbReference>
<dbReference type="Pfam" id="PF07715">
    <property type="entry name" value="Plug"/>
    <property type="match status" value="1"/>
</dbReference>
<dbReference type="FunFam" id="2.60.40.1120:FF:000003">
    <property type="entry name" value="Outer membrane protein Omp121"/>
    <property type="match status" value="1"/>
</dbReference>
<evidence type="ECO:0000256" key="7">
    <source>
        <dbReference type="ARBA" id="ARBA00023237"/>
    </source>
</evidence>
<dbReference type="NCBIfam" id="TIGR04057">
    <property type="entry name" value="SusC_RagA_signa"/>
    <property type="match status" value="1"/>
</dbReference>
<feature type="domain" description="TonB-dependent receptor-like beta-barrel" evidence="10">
    <location>
        <begin position="451"/>
        <end position="839"/>
    </location>
</feature>
<evidence type="ECO:0000256" key="3">
    <source>
        <dbReference type="ARBA" id="ARBA00022452"/>
    </source>
</evidence>
<dbReference type="InterPro" id="IPR012910">
    <property type="entry name" value="Plug_dom"/>
</dbReference>
<dbReference type="PROSITE" id="PS52016">
    <property type="entry name" value="TONB_DEPENDENT_REC_3"/>
    <property type="match status" value="1"/>
</dbReference>
<keyword evidence="3 8" id="KW-1134">Transmembrane beta strand</keyword>
<dbReference type="RefSeq" id="WP_183496970.1">
    <property type="nucleotide sequence ID" value="NZ_JACIFF010000009.1"/>
</dbReference>
<sequence>MSICKLFGTAEAPGVLHPRWLVPTLTICLLQFTSAARAQAVTGTVTSTEGEPLIGVSITVPGQTGGTVTDLDGSYRLSVPPDETLVFSYTGYRRVEVAINNRSQIDVTMETDVALLDEVVVVGYGTQRKEDLTGAVSVVNAEELTKQASNDVTQMLQGRVAGVSITSDGQPGAAPNVRIRGVSTFGLGAGAEPLYVVDGFPLAGGIRDINPNDIESIQILKDATSGAIYGNRAANGVVIITTKSGSKNKGFNVDFSAYAGRQTVPQRLPVLDRVGYQTISNELLTNGGQAAVPGNDPASPSFISNIDTDWQDAGYKDGSIQNYNLGLSGGTELLNYFVSLDYLDNRGTLVGSGPDYKRYSARVNSEINLGKVRIGENIYAMRSDENPLFYNGAFSLFIPGGRPTLVNDLLQAIPTIPVEDPNREGSFGGADAVIHQSITLNVPGFNTLVTNSSKVNRLLANVYGELDLARSLTFKTSLQYDNTDISDELFAPQYDLGYFFPRPLAELQVGDRSSNSFLVENTLTYKNVIGKHDLTVLAGQSFQEFNFRQFTAIGSGLEKPYIRSLSNAATFSVTDNQQPATLASFLGRVAYAYDDTYLLTLNVRRDGSSRFREADRFAIFPSIGLGWKLHKTFALPETITSLKLRGGYGELGNQEIGNFRYQATINRAIPYEYSTGRVFGAATTILVDPAITWETRVTRSVGLDLELLDGQVEFTAEYYSNTSKDVLIDLPIPLSNGSLAGLTTNAGSIENSGIELSGIWRPTIGNVRLSIAPNFYTVKNKVLEIGTLDLISGAGSRTEVGEPIGQHYGWVYEGIFQSAQEIAEAPFQNANTAPGDIRFADLTGDGVVNDEDRQYLGSGMPTYYYGLNFVAEYRSFDFTVFGQGSGGNLINSNLYRGLMPTSGYTNWHEDILDRWTLTNTDTDIPRVVINDPNNNQRNSDRPGWLQSGDYFRINTVSLGYTFAGDLLRRANMQSARIYVTLQNVHTFAAYKGYNPDFQAGILNPGFDFGTFPRPKTTMLGVQLKF</sequence>
<proteinExistence type="inferred from homology"/>
<keyword evidence="2 8" id="KW-0813">Transport</keyword>
<dbReference type="AlphaFoldDB" id="A0A840E529"/>
<evidence type="ECO:0000256" key="9">
    <source>
        <dbReference type="RuleBase" id="RU003357"/>
    </source>
</evidence>
<protein>
    <submittedName>
        <fullName evidence="12">TonB-linked SusC/RagA family outer membrane protein</fullName>
    </submittedName>
</protein>
<evidence type="ECO:0000256" key="4">
    <source>
        <dbReference type="ARBA" id="ARBA00022692"/>
    </source>
</evidence>
<evidence type="ECO:0000259" key="10">
    <source>
        <dbReference type="Pfam" id="PF00593"/>
    </source>
</evidence>
<comment type="similarity">
    <text evidence="8 9">Belongs to the TonB-dependent receptor family.</text>
</comment>
<dbReference type="InterPro" id="IPR039426">
    <property type="entry name" value="TonB-dep_rcpt-like"/>
</dbReference>
<dbReference type="InterPro" id="IPR023997">
    <property type="entry name" value="TonB-dep_OMP_SusC/RagA_CS"/>
</dbReference>
<keyword evidence="7 8" id="KW-0998">Cell outer membrane</keyword>
<dbReference type="Pfam" id="PF00593">
    <property type="entry name" value="TonB_dep_Rec_b-barrel"/>
    <property type="match status" value="1"/>
</dbReference>
<evidence type="ECO:0000313" key="13">
    <source>
        <dbReference type="Proteomes" id="UP000576209"/>
    </source>
</evidence>
<feature type="domain" description="TonB-dependent receptor plug" evidence="11">
    <location>
        <begin position="129"/>
        <end position="237"/>
    </location>
</feature>
<dbReference type="SUPFAM" id="SSF49464">
    <property type="entry name" value="Carboxypeptidase regulatory domain-like"/>
    <property type="match status" value="1"/>
</dbReference>
<dbReference type="EMBL" id="JACIFF010000009">
    <property type="protein sequence ID" value="MBB4080744.1"/>
    <property type="molecule type" value="Genomic_DNA"/>
</dbReference>
<reference evidence="12 13" key="1">
    <citation type="submission" date="2020-08" db="EMBL/GenBank/DDBJ databases">
        <title>Genomic Encyclopedia of Type Strains, Phase IV (KMG-IV): sequencing the most valuable type-strain genomes for metagenomic binning, comparative biology and taxonomic classification.</title>
        <authorList>
            <person name="Goeker M."/>
        </authorList>
    </citation>
    <scope>NUCLEOTIDE SEQUENCE [LARGE SCALE GENOMIC DNA]</scope>
    <source>
        <strain evidence="12 13">DSM 105137</strain>
    </source>
</reference>
<keyword evidence="6 8" id="KW-0472">Membrane</keyword>
<dbReference type="InterPro" id="IPR008969">
    <property type="entry name" value="CarboxyPept-like_regulatory"/>
</dbReference>
<dbReference type="Proteomes" id="UP000576209">
    <property type="component" value="Unassembled WGS sequence"/>
</dbReference>
<comment type="caution">
    <text evidence="12">The sequence shown here is derived from an EMBL/GenBank/DDBJ whole genome shotgun (WGS) entry which is preliminary data.</text>
</comment>
<dbReference type="Gene3D" id="2.60.40.1120">
    <property type="entry name" value="Carboxypeptidase-like, regulatory domain"/>
    <property type="match status" value="1"/>
</dbReference>
<dbReference type="NCBIfam" id="TIGR04056">
    <property type="entry name" value="OMP_RagA_SusC"/>
    <property type="match status" value="1"/>
</dbReference>
<name>A0A840E529_9BACT</name>
<evidence type="ECO:0000256" key="5">
    <source>
        <dbReference type="ARBA" id="ARBA00023077"/>
    </source>
</evidence>
<gene>
    <name evidence="12" type="ORF">GGR28_003379</name>
</gene>
<dbReference type="SUPFAM" id="SSF56935">
    <property type="entry name" value="Porins"/>
    <property type="match status" value="1"/>
</dbReference>
<comment type="subcellular location">
    <subcellularLocation>
        <location evidence="1 8">Cell outer membrane</location>
        <topology evidence="1 8">Multi-pass membrane protein</topology>
    </subcellularLocation>
</comment>
<keyword evidence="4 8" id="KW-0812">Transmembrane</keyword>
<evidence type="ECO:0000256" key="6">
    <source>
        <dbReference type="ARBA" id="ARBA00023136"/>
    </source>
</evidence>
<evidence type="ECO:0000313" key="12">
    <source>
        <dbReference type="EMBL" id="MBB4080744.1"/>
    </source>
</evidence>
<organism evidence="12 13">
    <name type="scientific">Neolewinella aquimaris</name>
    <dbReference type="NCBI Taxonomy" id="1835722"/>
    <lineage>
        <taxon>Bacteria</taxon>
        <taxon>Pseudomonadati</taxon>
        <taxon>Bacteroidota</taxon>
        <taxon>Saprospiria</taxon>
        <taxon>Saprospirales</taxon>
        <taxon>Lewinellaceae</taxon>
        <taxon>Neolewinella</taxon>
    </lineage>
</organism>
<keyword evidence="13" id="KW-1185">Reference proteome</keyword>
<dbReference type="InterPro" id="IPR036942">
    <property type="entry name" value="Beta-barrel_TonB_sf"/>
</dbReference>
<keyword evidence="5 9" id="KW-0798">TonB box</keyword>
<dbReference type="InterPro" id="IPR000531">
    <property type="entry name" value="Beta-barrel_TonB"/>
</dbReference>
<evidence type="ECO:0000256" key="2">
    <source>
        <dbReference type="ARBA" id="ARBA00022448"/>
    </source>
</evidence>
<accession>A0A840E529</accession>
<dbReference type="Pfam" id="PF13715">
    <property type="entry name" value="CarbopepD_reg_2"/>
    <property type="match status" value="1"/>
</dbReference>
<dbReference type="InterPro" id="IPR023996">
    <property type="entry name" value="TonB-dep_OMP_SusC/RagA"/>
</dbReference>
<evidence type="ECO:0000259" key="11">
    <source>
        <dbReference type="Pfam" id="PF07715"/>
    </source>
</evidence>